<proteinExistence type="predicted"/>
<name>A0A4E0RQZ4_FASHE</name>
<keyword evidence="2" id="KW-1185">Reference proteome</keyword>
<evidence type="ECO:0000313" key="1">
    <source>
        <dbReference type="EMBL" id="THD23418.1"/>
    </source>
</evidence>
<sequence length="94" mass="11121">MRLSFSAQWDIYNQAANLRLIIEPTFLNGWKAATKIGWSNGVRFNNVWVRLLSCRDFWQTGKCRAGFLFKVLETSRYHRPCDTVRRPERALRLT</sequence>
<comment type="caution">
    <text evidence="1">The sequence shown here is derived from an EMBL/GenBank/DDBJ whole genome shotgun (WGS) entry which is preliminary data.</text>
</comment>
<evidence type="ECO:0000313" key="2">
    <source>
        <dbReference type="Proteomes" id="UP000230066"/>
    </source>
</evidence>
<protein>
    <submittedName>
        <fullName evidence="1">Uncharacterized protein</fullName>
    </submittedName>
</protein>
<organism evidence="1 2">
    <name type="scientific">Fasciola hepatica</name>
    <name type="common">Liver fluke</name>
    <dbReference type="NCBI Taxonomy" id="6192"/>
    <lineage>
        <taxon>Eukaryota</taxon>
        <taxon>Metazoa</taxon>
        <taxon>Spiralia</taxon>
        <taxon>Lophotrochozoa</taxon>
        <taxon>Platyhelminthes</taxon>
        <taxon>Trematoda</taxon>
        <taxon>Digenea</taxon>
        <taxon>Plagiorchiida</taxon>
        <taxon>Echinostomata</taxon>
        <taxon>Echinostomatoidea</taxon>
        <taxon>Fasciolidae</taxon>
        <taxon>Fasciola</taxon>
    </lineage>
</organism>
<reference evidence="1" key="1">
    <citation type="submission" date="2019-03" db="EMBL/GenBank/DDBJ databases">
        <title>Improved annotation for the trematode Fasciola hepatica.</title>
        <authorList>
            <person name="Choi Y.-J."/>
            <person name="Martin J."/>
            <person name="Mitreva M."/>
        </authorList>
    </citation>
    <scope>NUCLEOTIDE SEQUENCE [LARGE SCALE GENOMIC DNA]</scope>
</reference>
<dbReference type="AlphaFoldDB" id="A0A4E0RQZ4"/>
<dbReference type="EMBL" id="JXXN02002157">
    <property type="protein sequence ID" value="THD23418.1"/>
    <property type="molecule type" value="Genomic_DNA"/>
</dbReference>
<dbReference type="Proteomes" id="UP000230066">
    <property type="component" value="Unassembled WGS sequence"/>
</dbReference>
<accession>A0A4E0RQZ4</accession>
<gene>
    <name evidence="1" type="ORF">D915_005681</name>
</gene>